<name>A0AAD0PVY6_PSEAV</name>
<dbReference type="Proteomes" id="UP000006426">
    <property type="component" value="Plasmid pmppla107"/>
</dbReference>
<protein>
    <submittedName>
        <fullName evidence="1">Uncharacterized protein</fullName>
    </submittedName>
</protein>
<evidence type="ECO:0000313" key="1">
    <source>
        <dbReference type="EMBL" id="AXH59758.1"/>
    </source>
</evidence>
<accession>A0AAD0PVY6</accession>
<organism evidence="1 2">
    <name type="scientific">Pseudomonas amygdali pv. lachrymans str. M301315</name>
    <dbReference type="NCBI Taxonomy" id="629260"/>
    <lineage>
        <taxon>Bacteria</taxon>
        <taxon>Pseudomonadati</taxon>
        <taxon>Pseudomonadota</taxon>
        <taxon>Gammaproteobacteria</taxon>
        <taxon>Pseudomonadales</taxon>
        <taxon>Pseudomonadaceae</taxon>
        <taxon>Pseudomonas</taxon>
        <taxon>Pseudomonas amygdali</taxon>
    </lineage>
</organism>
<sequence>MSRFFRNASTDLLTRERRHHLEVMAEDMLNFAVTQGQDYDFAVDIMTDDEMLHEEWENERKCASNDAFDEGGDGRLDLLGMMLQEGVDLEKLENFYGFDHMRLAEDISMNGLHSLHFRCEFPSLSDRMFYAELISNSVSDIHGFPLDALSCVMKDDAEGAVNAYDYLPESSPDYRELSSDQIYTLFRLNSRKAPKWTQESFLAAVDYYLDPPDSTFAELMEQDSVVGVPSVASTRRIEKAFMHLVYNLGYRLKAMGYDNVTIMDEVSPTIDHLIGKVTQDKDFSEALKRQVLINLFSAFTAGLKLLDAKRDELQGVILDKALIHHPLSASFASTLKGPMHLFSSSTETTNNHHVVTPMLRFFRDMGYAIGIDTSVDGNLEENIQVNILLQSEHPLKMVEDKGADFLKNQEGCFRSFKVRQMTLSAAILEKYDDKTAVSLLSAGLADITSTFFNHKGIPGSTGYTQLKPFFDARPHLKAIVLDEMVAQDKVNTKLFEVFGFGVQELRKLGSRAPAAFRDAFIGADLGL</sequence>
<reference evidence="1 2" key="1">
    <citation type="journal article" date="2011" name="PLoS Pathog.">
        <title>Dynamic evolution of pathogenicity revealed by sequencing and comparative genomics of 19 Pseudomonas syringae isolates.</title>
        <authorList>
            <person name="Baltrus D.A."/>
            <person name="Nishimura M.T."/>
            <person name="Romanchuk A."/>
            <person name="Chang J.H."/>
            <person name="Mukhtar M.S."/>
            <person name="Cherkis K."/>
            <person name="Roach J."/>
            <person name="Grant S.R."/>
            <person name="Jones C.D."/>
            <person name="Dangl J.L."/>
        </authorList>
    </citation>
    <scope>NUCLEOTIDE SEQUENCE [LARGE SCALE GENOMIC DNA]</scope>
    <source>
        <strain evidence="1 2">M301315</strain>
    </source>
</reference>
<evidence type="ECO:0000313" key="2">
    <source>
        <dbReference type="Proteomes" id="UP000006426"/>
    </source>
</evidence>
<gene>
    <name evidence="1" type="ORF">PLA107_031540</name>
</gene>
<keyword evidence="1" id="KW-0614">Plasmid</keyword>
<geneLocation type="plasmid" evidence="2">
    <name>pmppla107</name>
</geneLocation>
<dbReference type="AlphaFoldDB" id="A0AAD0PVY6"/>
<proteinExistence type="predicted"/>
<dbReference type="EMBL" id="CP031226">
    <property type="protein sequence ID" value="AXH59758.1"/>
    <property type="molecule type" value="Genomic_DNA"/>
</dbReference>